<dbReference type="PANTHER" id="PTHR28122">
    <property type="entry name" value="E3 UBIQUITIN-PROTEIN LIGASE SUBSTRATE RECEPTOR MMS22"/>
    <property type="match status" value="1"/>
</dbReference>
<feature type="compositionally biased region" description="Basic and acidic residues" evidence="2">
    <location>
        <begin position="581"/>
        <end position="609"/>
    </location>
</feature>
<dbReference type="Pfam" id="PF09462">
    <property type="entry name" value="Mus7"/>
    <property type="match status" value="1"/>
</dbReference>
<dbReference type="Gene3D" id="3.40.30.10">
    <property type="entry name" value="Glutaredoxin"/>
    <property type="match status" value="1"/>
</dbReference>
<feature type="compositionally biased region" description="Basic and acidic residues" evidence="2">
    <location>
        <begin position="1863"/>
        <end position="1882"/>
    </location>
</feature>
<feature type="compositionally biased region" description="Pro residues" evidence="2">
    <location>
        <begin position="402"/>
        <end position="412"/>
    </location>
</feature>
<keyword evidence="4" id="KW-1185">Reference proteome</keyword>
<dbReference type="SMART" id="SM01410">
    <property type="entry name" value="DIM1"/>
    <property type="match status" value="1"/>
</dbReference>
<feature type="region of interest" description="Disordered" evidence="2">
    <location>
        <begin position="1050"/>
        <end position="1085"/>
    </location>
</feature>
<reference evidence="3" key="2">
    <citation type="submission" date="2021-10" db="EMBL/GenBank/DDBJ databases">
        <title>Phylogenomics reveals ancestral predisposition of the termite-cultivated fungus Termitomyces towards a domesticated lifestyle.</title>
        <authorList>
            <person name="Auxier B."/>
            <person name="Grum-Grzhimaylo A."/>
            <person name="Cardenas M.E."/>
            <person name="Lodge J.D."/>
            <person name="Laessoe T."/>
            <person name="Pedersen O."/>
            <person name="Smith M.E."/>
            <person name="Kuyper T.W."/>
            <person name="Franco-Molano E.A."/>
            <person name="Baroni T.J."/>
            <person name="Aanen D.K."/>
        </authorList>
    </citation>
    <scope>NUCLEOTIDE SEQUENCE</scope>
    <source>
        <strain evidence="3">D49</strain>
    </source>
</reference>
<protein>
    <submittedName>
        <fullName evidence="3">Uncharacterized protein</fullName>
    </submittedName>
</protein>
<evidence type="ECO:0000256" key="2">
    <source>
        <dbReference type="SAM" id="MobiDB-lite"/>
    </source>
</evidence>
<feature type="region of interest" description="Disordered" evidence="2">
    <location>
        <begin position="876"/>
        <end position="1009"/>
    </location>
</feature>
<reference evidence="3" key="1">
    <citation type="submission" date="2021-02" db="EMBL/GenBank/DDBJ databases">
        <authorList>
            <person name="Nieuwenhuis M."/>
            <person name="Van De Peppel L.J.J."/>
        </authorList>
    </citation>
    <scope>NUCLEOTIDE SEQUENCE</scope>
    <source>
        <strain evidence="3">D49</strain>
    </source>
</reference>
<dbReference type="GO" id="GO:0031297">
    <property type="term" value="P:replication fork processing"/>
    <property type="evidence" value="ECO:0007669"/>
    <property type="project" value="InterPro"/>
</dbReference>
<comment type="caution">
    <text evidence="3">The sequence shown here is derived from an EMBL/GenBank/DDBJ whole genome shotgun (WGS) entry which is preliminary data.</text>
</comment>
<organism evidence="3 4">
    <name type="scientific">Sphagnurus paluster</name>
    <dbReference type="NCBI Taxonomy" id="117069"/>
    <lineage>
        <taxon>Eukaryota</taxon>
        <taxon>Fungi</taxon>
        <taxon>Dikarya</taxon>
        <taxon>Basidiomycota</taxon>
        <taxon>Agaricomycotina</taxon>
        <taxon>Agaricomycetes</taxon>
        <taxon>Agaricomycetidae</taxon>
        <taxon>Agaricales</taxon>
        <taxon>Tricholomatineae</taxon>
        <taxon>Lyophyllaceae</taxon>
        <taxon>Sphagnurus</taxon>
    </lineage>
</organism>
<feature type="region of interest" description="Disordered" evidence="2">
    <location>
        <begin position="216"/>
        <end position="271"/>
    </location>
</feature>
<feature type="region of interest" description="Disordered" evidence="2">
    <location>
        <begin position="309"/>
        <end position="448"/>
    </location>
</feature>
<dbReference type="InterPro" id="IPR036249">
    <property type="entry name" value="Thioredoxin-like_sf"/>
</dbReference>
<feature type="compositionally biased region" description="Basic and acidic residues" evidence="2">
    <location>
        <begin position="756"/>
        <end position="767"/>
    </location>
</feature>
<feature type="compositionally biased region" description="Low complexity" evidence="2">
    <location>
        <begin position="255"/>
        <end position="265"/>
    </location>
</feature>
<feature type="region of interest" description="Disordered" evidence="2">
    <location>
        <begin position="497"/>
        <end position="827"/>
    </location>
</feature>
<evidence type="ECO:0000313" key="4">
    <source>
        <dbReference type="Proteomes" id="UP000717328"/>
    </source>
</evidence>
<feature type="compositionally biased region" description="Polar residues" evidence="2">
    <location>
        <begin position="1068"/>
        <end position="1083"/>
    </location>
</feature>
<feature type="compositionally biased region" description="Basic and acidic residues" evidence="2">
    <location>
        <begin position="388"/>
        <end position="398"/>
    </location>
</feature>
<dbReference type="InterPro" id="IPR004123">
    <property type="entry name" value="Dim1"/>
</dbReference>
<evidence type="ECO:0000256" key="1">
    <source>
        <dbReference type="ARBA" id="ARBA00008241"/>
    </source>
</evidence>
<feature type="compositionally biased region" description="Polar residues" evidence="2">
    <location>
        <begin position="786"/>
        <end position="795"/>
    </location>
</feature>
<accession>A0A9P7GQK4</accession>
<dbReference type="Proteomes" id="UP000717328">
    <property type="component" value="Unassembled WGS sequence"/>
</dbReference>
<feature type="compositionally biased region" description="Basic and acidic residues" evidence="2">
    <location>
        <begin position="668"/>
        <end position="679"/>
    </location>
</feature>
<comment type="similarity">
    <text evidence="1">Belongs to the DIM1 family.</text>
</comment>
<dbReference type="GO" id="GO:0000724">
    <property type="term" value="P:double-strand break repair via homologous recombination"/>
    <property type="evidence" value="ECO:0007669"/>
    <property type="project" value="TreeGrafter"/>
</dbReference>
<feature type="compositionally biased region" description="Basic and acidic residues" evidence="2">
    <location>
        <begin position="950"/>
        <end position="960"/>
    </location>
</feature>
<name>A0A9P7GQK4_9AGAR</name>
<feature type="region of interest" description="Disordered" evidence="2">
    <location>
        <begin position="107"/>
        <end position="136"/>
    </location>
</feature>
<dbReference type="GO" id="GO:0035361">
    <property type="term" value="C:Cul8-RING ubiquitin ligase complex"/>
    <property type="evidence" value="ECO:0007669"/>
    <property type="project" value="TreeGrafter"/>
</dbReference>
<feature type="region of interest" description="Disordered" evidence="2">
    <location>
        <begin position="1839"/>
        <end position="1882"/>
    </location>
</feature>
<dbReference type="OrthoDB" id="2386201at2759"/>
<dbReference type="InterPro" id="IPR019021">
    <property type="entry name" value="Mms22"/>
</dbReference>
<dbReference type="GO" id="GO:0046540">
    <property type="term" value="C:U4/U6 x U5 tri-snRNP complex"/>
    <property type="evidence" value="ECO:0007669"/>
    <property type="project" value="InterPro"/>
</dbReference>
<feature type="compositionally biased region" description="Basic and acidic residues" evidence="2">
    <location>
        <begin position="538"/>
        <end position="555"/>
    </location>
</feature>
<dbReference type="GO" id="GO:0000398">
    <property type="term" value="P:mRNA splicing, via spliceosome"/>
    <property type="evidence" value="ECO:0007669"/>
    <property type="project" value="InterPro"/>
</dbReference>
<feature type="compositionally biased region" description="Basic and acidic residues" evidence="2">
    <location>
        <begin position="335"/>
        <end position="344"/>
    </location>
</feature>
<feature type="compositionally biased region" description="Acidic residues" evidence="2">
    <location>
        <begin position="564"/>
        <end position="574"/>
    </location>
</feature>
<feature type="compositionally biased region" description="Polar residues" evidence="2">
    <location>
        <begin position="417"/>
        <end position="429"/>
    </location>
</feature>
<dbReference type="EMBL" id="JABCKI010000010">
    <property type="protein sequence ID" value="KAG5654366.1"/>
    <property type="molecule type" value="Genomic_DNA"/>
</dbReference>
<dbReference type="SUPFAM" id="SSF52833">
    <property type="entry name" value="Thioredoxin-like"/>
    <property type="match status" value="1"/>
</dbReference>
<feature type="compositionally biased region" description="Basic residues" evidence="2">
    <location>
        <begin position="992"/>
        <end position="1007"/>
    </location>
</feature>
<evidence type="ECO:0000313" key="3">
    <source>
        <dbReference type="EMBL" id="KAG5654366.1"/>
    </source>
</evidence>
<proteinExistence type="inferred from homology"/>
<dbReference type="PANTHER" id="PTHR28122:SF1">
    <property type="entry name" value="E3 UBIQUITIN-PROTEIN LIGASE SUBSTRATE RECEPTOR MMS22"/>
    <property type="match status" value="1"/>
</dbReference>
<dbReference type="Pfam" id="PF02966">
    <property type="entry name" value="DIM1"/>
    <property type="match status" value="1"/>
</dbReference>
<feature type="compositionally biased region" description="Basic residues" evidence="2">
    <location>
        <begin position="876"/>
        <end position="891"/>
    </location>
</feature>
<feature type="compositionally biased region" description="Acidic residues" evidence="2">
    <location>
        <begin position="812"/>
        <end position="827"/>
    </location>
</feature>
<gene>
    <name evidence="3" type="ORF">H0H81_003824</name>
</gene>
<sequence length="1882" mass="211093">MSYFLPHLPSGWHVDEAIKSEEDRVVVIRFGHDWDTQCMTMDETLYGVAEKVQNFAVIYLVDITEVPDFNKENAAPQVLTATAANIQFMDEDEYVETSDPEELALCHENSRARNDNYSPRKRRKLDHNSEYVSSDPLTPLRSSLGIHVPTSSPSLDSFLGNAPYSSSLVCTPSHTRDVENGISLKDLHDLSQDPLNLLSQSNNALDHIGGYSSSPSPILGMDVEGDLPEDNSHSLSPSTGDLHLPYNTPSPPPSRSRSLQRQTPPLLGHSPAQSILEEGQIYDAREDFHLSPSPLSRDAHSGAPILVSSFQMGPQKPTHPSLSPAPQREATPLTIREDETHSESDVSLLFPPPSASPTNSTSRFDLRSLFTPPATPKQRLSEESITQQHEERREDRRFISPLPSPPRSPLTPVPASSPSTLPCPQSPLTVHNPVPHHDPPPADPVPDMLYFPAQRQLRKRTAAQLKPYSVDKLLYEQAFKGNPDAIIKNRDLGLERHHKESQAQWSEDDEGDESQPQGVESESEGEGGASQNVKTRNRLREKSTSDSRATLREPSQHYPTFLEDLPEMDEEEEREMQAMSKEARRVQRQKAREARERKARDREKERQERSMTMAQLKPKRFPLKDLQDPNQPKRKSRSRSLEFPSSPPLRTDIEPSFNDDIHTPPTFESHHADDQHEPSYDYDTTPDDESPTDPASPTMQFSKELLRMVPRSMIPKLAVGGGGAPLVSRKRARNKTEEAEDTAPVRPGQSRRRTGTVREHQEIKGDSESEDEDRSSVASTHEEFSRSTPPTSNSGWHRPITRQDSHCVPELTDSDETTGESESSDDLSDAAIQAYVASDDDTNIYSIPSHIRGGGDSVPRDKEDDLIDYMLTRTRASGHRQRKPRLPKNKKIVSGDGTHRRPGSSKYSIGVTTRGGRRMGHERQTLLPFKPVGQKAGDVGHTLSTPSRRNLHENDWDDHGPATTRRKPTPDVLEDDNPDRVHAVPEYNPATAKKKRKDKQKQRRMRGKANGIYNFVSDSTRIVTGRKARGMITVDIEDEGFYRAVAPASNARRPGTDWTKAPPIVRKPNTSTLRPPNSKQGPLTHTPVEVDLIQPVPKPRREYIRGDFDIQVLDPGLTFGANTYIRKGWLFELINLSTEQVTQREPSSVSFRGIEVGPFLDIDSFSQSVKTMFDVLLELVITRSGLKGEDEEQEWLATRRGTPLLMSWLLATASEPAAKLLRDTIEQHILDLVQGIRDLSLAPDAIDRFTLSVGWFAVESAARIDLSCLSTTASALNKSISFLISCLLEYGFERTMVPVLDRDLDGSDTASYAVELWVSLFHLVEKRRDAAEPRHLFHLLLEQQLDSSPSLVKSGLKASEVIWRAILSLCALTQFSVHGMAGATSHIPPCWQLVSCALKKIRLTADTKADHGLSPLSLAKRDQYAGLIIARCFLLWRRWHWKLDDAFEVLTELSNIFRTRKFASLGHESAEYPSFVTQGDWSLLSKYEPEDTAYVLFLKLFVQAVGRDVANPNRALVGPARKLLSVMTPRGLLPFSKNTPNVVHDLSMLYNRLSFVAINIYLRTDQDYMKNAQSYVKFGDATFATRVAVIRGMMFLATMLKKERLCLDGVKEWIGSIAMELAIELKPFDTLSGAPTTSQPAPNGSQQLLTSEKKMVRDHARFVGQALVASVRQIIKAYEVPEYPEPMLLLSLEPLRKLEAGPKLSLELRRTLQTFLDTRKLVLPRPYQPPLLRAAQESQESQYELGEMDLDFDDPNVLAALGGEDIKVPDYTAKEVILKASIQPIAWWAYRQMYLCLSPEPSRQSDNIERWLDCWLGCVDVLTHGTTEKVSLITEEISTSADEEYRPETGGLPTFQAGQPVEDFGRSEKEDGYRCDDKALKT</sequence>